<feature type="chain" id="PRO_5047175624" evidence="4">
    <location>
        <begin position="28"/>
        <end position="498"/>
    </location>
</feature>
<dbReference type="SUPFAM" id="SSF56601">
    <property type="entry name" value="beta-lactamase/transpeptidase-like"/>
    <property type="match status" value="1"/>
</dbReference>
<evidence type="ECO:0000256" key="2">
    <source>
        <dbReference type="ARBA" id="ARBA00023136"/>
    </source>
</evidence>
<protein>
    <submittedName>
        <fullName evidence="6">Beta-lactamase family protein</fullName>
    </submittedName>
</protein>
<dbReference type="Pfam" id="PF00144">
    <property type="entry name" value="Beta-lactamase"/>
    <property type="match status" value="1"/>
</dbReference>
<dbReference type="EMBL" id="JANTOO010000002">
    <property type="protein sequence ID" value="MCS1394807.1"/>
    <property type="molecule type" value="Genomic_DNA"/>
</dbReference>
<reference evidence="6 7" key="1">
    <citation type="submission" date="2022-08" db="EMBL/GenBank/DDBJ databases">
        <title>Lysinibacillus sequencing.</title>
        <authorList>
            <person name="Dunlap C."/>
        </authorList>
    </citation>
    <scope>NUCLEOTIDE SEQUENCE [LARGE SCALE GENOMIC DNA]</scope>
    <source>
        <strain evidence="6 7">PB211</strain>
    </source>
</reference>
<feature type="transmembrane region" description="Helical" evidence="3">
    <location>
        <begin position="427"/>
        <end position="448"/>
    </location>
</feature>
<gene>
    <name evidence="6" type="ORF">NXZ79_01805</name>
</gene>
<name>A0ABT2DIZ7_9BACI</name>
<dbReference type="Gene3D" id="3.40.710.10">
    <property type="entry name" value="DD-peptidase/beta-lactamase superfamily"/>
    <property type="match status" value="1"/>
</dbReference>
<dbReference type="InterPro" id="IPR001466">
    <property type="entry name" value="Beta-lactam-related"/>
</dbReference>
<dbReference type="PANTHER" id="PTHR46825:SF11">
    <property type="entry name" value="PENICILLIN-BINDING PROTEIN 4"/>
    <property type="match status" value="1"/>
</dbReference>
<evidence type="ECO:0000313" key="7">
    <source>
        <dbReference type="Proteomes" id="UP001525021"/>
    </source>
</evidence>
<organism evidence="6 7">
    <name type="scientific">Lysinibacillus pinottii</name>
    <dbReference type="NCBI Taxonomy" id="2973932"/>
    <lineage>
        <taxon>Bacteria</taxon>
        <taxon>Bacillati</taxon>
        <taxon>Bacillota</taxon>
        <taxon>Bacilli</taxon>
        <taxon>Bacillales</taxon>
        <taxon>Bacillaceae</taxon>
        <taxon>Lysinibacillus</taxon>
    </lineage>
</organism>
<feature type="domain" description="Beta-lactamase-related" evidence="5">
    <location>
        <begin position="40"/>
        <end position="354"/>
    </location>
</feature>
<dbReference type="RefSeq" id="WP_012295510.1">
    <property type="nucleotide sequence ID" value="NZ_JANTOO010000002.1"/>
</dbReference>
<evidence type="ECO:0000313" key="6">
    <source>
        <dbReference type="EMBL" id="MCS1394807.1"/>
    </source>
</evidence>
<comment type="subcellular location">
    <subcellularLocation>
        <location evidence="1">Membrane</location>
    </subcellularLocation>
</comment>
<dbReference type="Proteomes" id="UP001525021">
    <property type="component" value="Unassembled WGS sequence"/>
</dbReference>
<proteinExistence type="predicted"/>
<dbReference type="InterPro" id="IPR050491">
    <property type="entry name" value="AmpC-like"/>
</dbReference>
<evidence type="ECO:0000256" key="3">
    <source>
        <dbReference type="SAM" id="Phobius"/>
    </source>
</evidence>
<comment type="caution">
    <text evidence="6">The sequence shown here is derived from an EMBL/GenBank/DDBJ whole genome shotgun (WGS) entry which is preliminary data.</text>
</comment>
<dbReference type="InterPro" id="IPR012338">
    <property type="entry name" value="Beta-lactam/transpept-like"/>
</dbReference>
<keyword evidence="3" id="KW-0812">Transmembrane</keyword>
<sequence length="498" mass="55761">MTQFIKKTVMMTVMLVCCTMLPEFAHAASDDKIRNIELFIEEQQAISKIPGLSVTIVDKGVTVYQKGFGYANIKTKTPVTSDTLFELGSTSKAFTGLAILQLEKQGLLRRSDDIQTYIPWLTLTYNGKKEIITIQQLLSHTSGIPSNSIVQIPESTAKNALELTVKTLLDQTLNRKPGSSFEYATINYDVLGLIIEQVTKLPYDQYVKQKILQPIGMYQSFVGIHQVAFPHMASGYKIGLMRELPFTPPIYRGNIPAGYIISNANDIAKWLKLQLGNSEIYSIDATTIKESHNPDQTVEPFDTNTYYATGWAVVEKENKPYIYHAGENPTFTSYFIMQPDEQIGVAILANMNTSSTTAIGQGIMDLWEGKTTTPLHTNSYQKLDKIATIISIIIIGISLIFCYFVIKMTSSIYKKQRQLTKLASKRILLLTLHSMLVASMLIAIFLAPEVLLGGLNWAFIKVWAPTSISVLLYSTIWACILYLTWGIILIMTKRKALD</sequence>
<dbReference type="PANTHER" id="PTHR46825">
    <property type="entry name" value="D-ALANYL-D-ALANINE-CARBOXYPEPTIDASE/ENDOPEPTIDASE AMPH"/>
    <property type="match status" value="1"/>
</dbReference>
<keyword evidence="4" id="KW-0732">Signal</keyword>
<feature type="transmembrane region" description="Helical" evidence="3">
    <location>
        <begin position="468"/>
        <end position="491"/>
    </location>
</feature>
<evidence type="ECO:0000256" key="1">
    <source>
        <dbReference type="ARBA" id="ARBA00004370"/>
    </source>
</evidence>
<keyword evidence="3" id="KW-1133">Transmembrane helix</keyword>
<keyword evidence="7" id="KW-1185">Reference proteome</keyword>
<evidence type="ECO:0000259" key="5">
    <source>
        <dbReference type="Pfam" id="PF00144"/>
    </source>
</evidence>
<feature type="transmembrane region" description="Helical" evidence="3">
    <location>
        <begin position="386"/>
        <end position="406"/>
    </location>
</feature>
<feature type="signal peptide" evidence="4">
    <location>
        <begin position="1"/>
        <end position="27"/>
    </location>
</feature>
<accession>A0ABT2DIZ7</accession>
<evidence type="ECO:0000256" key="4">
    <source>
        <dbReference type="SAM" id="SignalP"/>
    </source>
</evidence>
<keyword evidence="2 3" id="KW-0472">Membrane</keyword>